<evidence type="ECO:0000313" key="1">
    <source>
        <dbReference type="EMBL" id="ANZ34796.1"/>
    </source>
</evidence>
<dbReference type="Proteomes" id="UP000093053">
    <property type="component" value="Chromosome"/>
</dbReference>
<dbReference type="STRING" id="1586287.BBK82_00600"/>
<name>A0A1B2HAR1_9PSEU</name>
<sequence length="96" mass="9940">MLDRPADVPALADLPGSHHAVLVVADLGPEHVPLLETADFAVAGDLTAPQQALLRGVFGTWLDDLPPVPGQVTVIDRGVAARVGITLTGPEQHLLG</sequence>
<proteinExistence type="predicted"/>
<gene>
    <name evidence="1" type="ORF">BBK82_00600</name>
</gene>
<dbReference type="AlphaFoldDB" id="A0A1B2HAR1"/>
<dbReference type="EMBL" id="CP016793">
    <property type="protein sequence ID" value="ANZ34796.1"/>
    <property type="molecule type" value="Genomic_DNA"/>
</dbReference>
<protein>
    <submittedName>
        <fullName evidence="1">Uncharacterized protein</fullName>
    </submittedName>
</protein>
<dbReference type="KEGG" id="led:BBK82_00600"/>
<evidence type="ECO:0000313" key="2">
    <source>
        <dbReference type="Proteomes" id="UP000093053"/>
    </source>
</evidence>
<accession>A0A1B2HAR1</accession>
<keyword evidence="2" id="KW-1185">Reference proteome</keyword>
<organism evidence="1 2">
    <name type="scientific">Lentzea guizhouensis</name>
    <dbReference type="NCBI Taxonomy" id="1586287"/>
    <lineage>
        <taxon>Bacteria</taxon>
        <taxon>Bacillati</taxon>
        <taxon>Actinomycetota</taxon>
        <taxon>Actinomycetes</taxon>
        <taxon>Pseudonocardiales</taxon>
        <taxon>Pseudonocardiaceae</taxon>
        <taxon>Lentzea</taxon>
    </lineage>
</organism>
<reference evidence="1 2" key="1">
    <citation type="submission" date="2016-07" db="EMBL/GenBank/DDBJ databases">
        <title>Complete genome sequence of the Lentzea guizhouensis DHS C013.</title>
        <authorList>
            <person name="Cao C."/>
        </authorList>
    </citation>
    <scope>NUCLEOTIDE SEQUENCE [LARGE SCALE GENOMIC DNA]</scope>
    <source>
        <strain evidence="1 2">DHS C013</strain>
    </source>
</reference>